<gene>
    <name evidence="1" type="ORF">QWT69_04145</name>
</gene>
<dbReference type="RefSeq" id="WP_317969244.1">
    <property type="nucleotide sequence ID" value="NZ_CP129118.1"/>
</dbReference>
<dbReference type="Gene3D" id="3.10.450.50">
    <property type="match status" value="1"/>
</dbReference>
<accession>A0ABZ0L7U7</accession>
<protein>
    <submittedName>
        <fullName evidence="1">Nuclear transport factor 2 family protein</fullName>
    </submittedName>
</protein>
<reference evidence="1 2" key="1">
    <citation type="submission" date="2023-06" db="EMBL/GenBank/DDBJ databases">
        <title>Sporosarcina sp. nov., isolated from Korean tranditional fermented seafood 'Jeotgal'.</title>
        <authorList>
            <person name="Yang A.I."/>
            <person name="Shin N.-R."/>
        </authorList>
    </citation>
    <scope>NUCLEOTIDE SEQUENCE [LARGE SCALE GENOMIC DNA]</scope>
    <source>
        <strain evidence="1 2">T2O-4</strain>
    </source>
</reference>
<evidence type="ECO:0000313" key="2">
    <source>
        <dbReference type="Proteomes" id="UP001303902"/>
    </source>
</evidence>
<dbReference type="EMBL" id="CP129118">
    <property type="protein sequence ID" value="WOV88322.1"/>
    <property type="molecule type" value="Genomic_DNA"/>
</dbReference>
<dbReference type="SUPFAM" id="SSF54427">
    <property type="entry name" value="NTF2-like"/>
    <property type="match status" value="1"/>
</dbReference>
<dbReference type="InterPro" id="IPR032710">
    <property type="entry name" value="NTF2-like_dom_sf"/>
</dbReference>
<dbReference type="PROSITE" id="PS51257">
    <property type="entry name" value="PROKAR_LIPOPROTEIN"/>
    <property type="match status" value="1"/>
</dbReference>
<sequence>MKKIVLTGTMALLLVLGACSDKEDTKTGQGSVDDGESVNEYGSIDHGVDENQVGFNIDGGEIEEAAGVPAQEKIALMDAFDTYIHAFNNEDVDEYMGTLSKKPKSFTIEEEQTYIEEIFADYEINREATDVTIVKYAEDEAQVFSNLNTKLKQKSTALETSRTGRQVTVFAKEDDEWKVTSVYYMEDQKNE</sequence>
<evidence type="ECO:0000313" key="1">
    <source>
        <dbReference type="EMBL" id="WOV88322.1"/>
    </source>
</evidence>
<dbReference type="Proteomes" id="UP001303902">
    <property type="component" value="Chromosome"/>
</dbReference>
<proteinExistence type="predicted"/>
<keyword evidence="2" id="KW-1185">Reference proteome</keyword>
<name>A0ABZ0L7U7_9BACL</name>
<organism evidence="1 2">
    <name type="scientific">Sporosarcina oncorhynchi</name>
    <dbReference type="NCBI Taxonomy" id="3056444"/>
    <lineage>
        <taxon>Bacteria</taxon>
        <taxon>Bacillati</taxon>
        <taxon>Bacillota</taxon>
        <taxon>Bacilli</taxon>
        <taxon>Bacillales</taxon>
        <taxon>Caryophanaceae</taxon>
        <taxon>Sporosarcina</taxon>
    </lineage>
</organism>